<dbReference type="AlphaFoldDB" id="A0AAP0HP71"/>
<gene>
    <name evidence="1" type="ORF">Sjap_023387</name>
</gene>
<dbReference type="EMBL" id="JBBNAE010000010">
    <property type="protein sequence ID" value="KAK9090210.1"/>
    <property type="molecule type" value="Genomic_DNA"/>
</dbReference>
<reference evidence="1 2" key="1">
    <citation type="submission" date="2024-01" db="EMBL/GenBank/DDBJ databases">
        <title>Genome assemblies of Stephania.</title>
        <authorList>
            <person name="Yang L."/>
        </authorList>
    </citation>
    <scope>NUCLEOTIDE SEQUENCE [LARGE SCALE GENOMIC DNA]</scope>
    <source>
        <strain evidence="1">QJT</strain>
        <tissue evidence="1">Leaf</tissue>
    </source>
</reference>
<organism evidence="1 2">
    <name type="scientific">Stephania japonica</name>
    <dbReference type="NCBI Taxonomy" id="461633"/>
    <lineage>
        <taxon>Eukaryota</taxon>
        <taxon>Viridiplantae</taxon>
        <taxon>Streptophyta</taxon>
        <taxon>Embryophyta</taxon>
        <taxon>Tracheophyta</taxon>
        <taxon>Spermatophyta</taxon>
        <taxon>Magnoliopsida</taxon>
        <taxon>Ranunculales</taxon>
        <taxon>Menispermaceae</taxon>
        <taxon>Menispermoideae</taxon>
        <taxon>Cissampelideae</taxon>
        <taxon>Stephania</taxon>
    </lineage>
</organism>
<comment type="caution">
    <text evidence="1">The sequence shown here is derived from an EMBL/GenBank/DDBJ whole genome shotgun (WGS) entry which is preliminary data.</text>
</comment>
<accession>A0AAP0HP71</accession>
<protein>
    <submittedName>
        <fullName evidence="1">Uncharacterized protein</fullName>
    </submittedName>
</protein>
<sequence length="110" mass="12684">MKTEMRLVKFLLHRSGSVELLVLVVAPKCGLQMWEIERTRKSYHLKYHSNTEAPVPSSPTIITKILDRLLTMPKAAKDARIVLCDDGEFESRNLSATHAIYEYEPPRDRM</sequence>
<evidence type="ECO:0000313" key="1">
    <source>
        <dbReference type="EMBL" id="KAK9090210.1"/>
    </source>
</evidence>
<keyword evidence="2" id="KW-1185">Reference proteome</keyword>
<evidence type="ECO:0000313" key="2">
    <source>
        <dbReference type="Proteomes" id="UP001417504"/>
    </source>
</evidence>
<proteinExistence type="predicted"/>
<dbReference type="Proteomes" id="UP001417504">
    <property type="component" value="Unassembled WGS sequence"/>
</dbReference>
<name>A0AAP0HP71_9MAGN</name>